<proteinExistence type="inferred from homology"/>
<protein>
    <submittedName>
        <fullName evidence="9">Putative PurR-regulated permease PerM</fullName>
    </submittedName>
</protein>
<evidence type="ECO:0000313" key="9">
    <source>
        <dbReference type="EMBL" id="MBB4246032.1"/>
    </source>
</evidence>
<dbReference type="AlphaFoldDB" id="A0A840GBP7"/>
<dbReference type="RefSeq" id="WP_153114973.1">
    <property type="nucleotide sequence ID" value="NZ_JACIGE010000001.1"/>
</dbReference>
<evidence type="ECO:0000256" key="2">
    <source>
        <dbReference type="ARBA" id="ARBA00009773"/>
    </source>
</evidence>
<evidence type="ECO:0000256" key="7">
    <source>
        <dbReference type="ARBA" id="ARBA00023136"/>
    </source>
</evidence>
<feature type="transmembrane region" description="Helical" evidence="8">
    <location>
        <begin position="12"/>
        <end position="43"/>
    </location>
</feature>
<feature type="transmembrane region" description="Helical" evidence="8">
    <location>
        <begin position="63"/>
        <end position="84"/>
    </location>
</feature>
<feature type="transmembrane region" description="Helical" evidence="8">
    <location>
        <begin position="207"/>
        <end position="231"/>
    </location>
</feature>
<evidence type="ECO:0000256" key="5">
    <source>
        <dbReference type="ARBA" id="ARBA00022692"/>
    </source>
</evidence>
<reference evidence="9 10" key="1">
    <citation type="submission" date="2020-08" db="EMBL/GenBank/DDBJ databases">
        <title>Genome sequencing of Purple Non-Sulfur Bacteria from various extreme environments.</title>
        <authorList>
            <person name="Mayer M."/>
        </authorList>
    </citation>
    <scope>NUCLEOTIDE SEQUENCE [LARGE SCALE GENOMIC DNA]</scope>
    <source>
        <strain evidence="9 10">2761</strain>
    </source>
</reference>
<dbReference type="GO" id="GO:0005886">
    <property type="term" value="C:plasma membrane"/>
    <property type="evidence" value="ECO:0007669"/>
    <property type="project" value="UniProtKB-SubCell"/>
</dbReference>
<evidence type="ECO:0000313" key="10">
    <source>
        <dbReference type="Proteomes" id="UP000587070"/>
    </source>
</evidence>
<comment type="subcellular location">
    <subcellularLocation>
        <location evidence="1">Cell membrane</location>
        <topology evidence="1">Multi-pass membrane protein</topology>
    </subcellularLocation>
</comment>
<evidence type="ECO:0000256" key="3">
    <source>
        <dbReference type="ARBA" id="ARBA00022448"/>
    </source>
</evidence>
<keyword evidence="5 8" id="KW-0812">Transmembrane</keyword>
<keyword evidence="4" id="KW-1003">Cell membrane</keyword>
<dbReference type="InterPro" id="IPR002549">
    <property type="entry name" value="AI-2E-like"/>
</dbReference>
<evidence type="ECO:0000256" key="4">
    <source>
        <dbReference type="ARBA" id="ARBA00022475"/>
    </source>
</evidence>
<evidence type="ECO:0000256" key="1">
    <source>
        <dbReference type="ARBA" id="ARBA00004651"/>
    </source>
</evidence>
<comment type="similarity">
    <text evidence="2">Belongs to the autoinducer-2 exporter (AI-2E) (TC 2.A.86) family.</text>
</comment>
<evidence type="ECO:0000256" key="8">
    <source>
        <dbReference type="SAM" id="Phobius"/>
    </source>
</evidence>
<name>A0A840GBP7_RHOTE</name>
<feature type="transmembrane region" description="Helical" evidence="8">
    <location>
        <begin position="304"/>
        <end position="326"/>
    </location>
</feature>
<dbReference type="OrthoDB" id="106838at2"/>
<keyword evidence="6 8" id="KW-1133">Transmembrane helix</keyword>
<evidence type="ECO:0000256" key="6">
    <source>
        <dbReference type="ARBA" id="ARBA00022989"/>
    </source>
</evidence>
<sequence>MLNPSKQFAQIALVTLLLVGCVLVLRGFVAAILFAAVICIATWPAYALLLRKLKRRQVLSATLMTLALTIIFVAPLTLITLSLAEGVSLAVEKIGPLLQQGLPRHPPDFLRTLPFIGERIDAYWNNIAGSREEISRLLRQAIDPARGVLLQTGGLIGNALLQLALVVFIAFFFYRDGEAIAGLLRTGSRRLGGELGEHLLEASRNTVMGVMVGIVGTAAGQALVALIGFVIAGVPGALLLAAGTFFLSMVPIGPPLLWGGAAWWLYDQGELGWAIFMVIWGLLVISSIDNFLKPFLISKTASLPLLLIALGVFGGALAFGLIGVFLGPTLLALGLMLAQHWTSPQTPAPPQPES</sequence>
<dbReference type="Proteomes" id="UP000587070">
    <property type="component" value="Unassembled WGS sequence"/>
</dbReference>
<dbReference type="Pfam" id="PF01594">
    <property type="entry name" value="AI-2E_transport"/>
    <property type="match status" value="1"/>
</dbReference>
<keyword evidence="3" id="KW-0813">Transport</keyword>
<keyword evidence="10" id="KW-1185">Reference proteome</keyword>
<dbReference type="EMBL" id="JACIGE010000001">
    <property type="protein sequence ID" value="MBB4246032.1"/>
    <property type="molecule type" value="Genomic_DNA"/>
</dbReference>
<dbReference type="PANTHER" id="PTHR21716:SF67">
    <property type="entry name" value="TRANSPORT PROTEIN YDIK-RELATED"/>
    <property type="match status" value="1"/>
</dbReference>
<feature type="transmembrane region" description="Helical" evidence="8">
    <location>
        <begin position="271"/>
        <end position="292"/>
    </location>
</feature>
<comment type="caution">
    <text evidence="9">The sequence shown here is derived from an EMBL/GenBank/DDBJ whole genome shotgun (WGS) entry which is preliminary data.</text>
</comment>
<feature type="transmembrane region" description="Helical" evidence="8">
    <location>
        <begin position="148"/>
        <end position="174"/>
    </location>
</feature>
<feature type="transmembrane region" description="Helical" evidence="8">
    <location>
        <begin position="238"/>
        <end position="265"/>
    </location>
</feature>
<organism evidence="9 10">
    <name type="scientific">Rhodocyclus tenuis</name>
    <name type="common">Rhodospirillum tenue</name>
    <dbReference type="NCBI Taxonomy" id="1066"/>
    <lineage>
        <taxon>Bacteria</taxon>
        <taxon>Pseudomonadati</taxon>
        <taxon>Pseudomonadota</taxon>
        <taxon>Betaproteobacteria</taxon>
        <taxon>Rhodocyclales</taxon>
        <taxon>Rhodocyclaceae</taxon>
        <taxon>Rhodocyclus</taxon>
    </lineage>
</organism>
<keyword evidence="7 8" id="KW-0472">Membrane</keyword>
<dbReference type="PANTHER" id="PTHR21716">
    <property type="entry name" value="TRANSMEMBRANE PROTEIN"/>
    <property type="match status" value="1"/>
</dbReference>
<accession>A0A840GBP7</accession>
<gene>
    <name evidence="9" type="ORF">GGD90_000381</name>
</gene>
<dbReference type="PROSITE" id="PS51257">
    <property type="entry name" value="PROKAR_LIPOPROTEIN"/>
    <property type="match status" value="1"/>
</dbReference>